<sequence length="88" mass="10028">CYNFQPLTDVEVFVTFGQKDNAGLYCYYSNWDCYGEEICIENDGTTLVPVSDDIKKTGIRSTLIKKHPSSTDEQYGNDIPKDAISWVY</sequence>
<reference evidence="1 2" key="1">
    <citation type="submission" date="2023-04" db="EMBL/GenBank/DDBJ databases">
        <title>Genome of Basidiobolus ranarum AG-B5.</title>
        <authorList>
            <person name="Stajich J.E."/>
            <person name="Carter-House D."/>
            <person name="Gryganskyi A."/>
        </authorList>
    </citation>
    <scope>NUCLEOTIDE SEQUENCE [LARGE SCALE GENOMIC DNA]</scope>
    <source>
        <strain evidence="1 2">AG-B5</strain>
    </source>
</reference>
<dbReference type="EMBL" id="JASJQH010003737">
    <property type="protein sequence ID" value="KAK9759524.1"/>
    <property type="molecule type" value="Genomic_DNA"/>
</dbReference>
<keyword evidence="2" id="KW-1185">Reference proteome</keyword>
<proteinExistence type="predicted"/>
<dbReference type="Proteomes" id="UP001479436">
    <property type="component" value="Unassembled WGS sequence"/>
</dbReference>
<evidence type="ECO:0000313" key="1">
    <source>
        <dbReference type="EMBL" id="KAK9759524.1"/>
    </source>
</evidence>
<gene>
    <name evidence="1" type="ORF">K7432_017409</name>
</gene>
<organism evidence="1 2">
    <name type="scientific">Basidiobolus ranarum</name>
    <dbReference type="NCBI Taxonomy" id="34480"/>
    <lineage>
        <taxon>Eukaryota</taxon>
        <taxon>Fungi</taxon>
        <taxon>Fungi incertae sedis</taxon>
        <taxon>Zoopagomycota</taxon>
        <taxon>Entomophthoromycotina</taxon>
        <taxon>Basidiobolomycetes</taxon>
        <taxon>Basidiobolales</taxon>
        <taxon>Basidiobolaceae</taxon>
        <taxon>Basidiobolus</taxon>
    </lineage>
</organism>
<feature type="non-terminal residue" evidence="1">
    <location>
        <position position="1"/>
    </location>
</feature>
<protein>
    <submittedName>
        <fullName evidence="1">Uncharacterized protein</fullName>
    </submittedName>
</protein>
<comment type="caution">
    <text evidence="1">The sequence shown here is derived from an EMBL/GenBank/DDBJ whole genome shotgun (WGS) entry which is preliminary data.</text>
</comment>
<name>A0ABR2WDG0_9FUNG</name>
<evidence type="ECO:0000313" key="2">
    <source>
        <dbReference type="Proteomes" id="UP001479436"/>
    </source>
</evidence>
<accession>A0ABR2WDG0</accession>